<proteinExistence type="predicted"/>
<keyword evidence="3" id="KW-1185">Reference proteome</keyword>
<dbReference type="InterPro" id="IPR045760">
    <property type="entry name" value="DAP_DH_C"/>
</dbReference>
<evidence type="ECO:0000259" key="1">
    <source>
        <dbReference type="Pfam" id="PF19328"/>
    </source>
</evidence>
<name>A0ABS6VYC3_9GAMM</name>
<accession>A0ABS6VYC3</accession>
<dbReference type="RefSeq" id="WP_219044931.1">
    <property type="nucleotide sequence ID" value="NZ_JAHWDQ010000007.1"/>
</dbReference>
<dbReference type="Pfam" id="PF19328">
    <property type="entry name" value="DAP_DH_C"/>
    <property type="match status" value="1"/>
</dbReference>
<dbReference type="EMBL" id="JAHWDQ010000007">
    <property type="protein sequence ID" value="MBW2942685.1"/>
    <property type="molecule type" value="Genomic_DNA"/>
</dbReference>
<gene>
    <name evidence="2" type="ORF">KXJ70_17940</name>
</gene>
<evidence type="ECO:0000313" key="2">
    <source>
        <dbReference type="EMBL" id="MBW2942685.1"/>
    </source>
</evidence>
<reference evidence="2" key="1">
    <citation type="submission" date="2021-07" db="EMBL/GenBank/DDBJ databases">
        <title>Zhongshania sp. CAU 1632 isolated from seawater.</title>
        <authorList>
            <person name="Kim W."/>
        </authorList>
    </citation>
    <scope>NUCLEOTIDE SEQUENCE</scope>
    <source>
        <strain evidence="2">CAU 1632</strain>
    </source>
</reference>
<dbReference type="Proteomes" id="UP001166291">
    <property type="component" value="Unassembled WGS sequence"/>
</dbReference>
<protein>
    <recommendedName>
        <fullName evidence="1">2,4-diaminopentanoate dehydrogenase C-terminal domain-containing protein</fullName>
    </recommendedName>
</protein>
<dbReference type="CDD" id="cd24146">
    <property type="entry name" value="nat-AmDH_N_like"/>
    <property type="match status" value="1"/>
</dbReference>
<feature type="domain" description="2,4-diaminopentanoate dehydrogenase C-terminal" evidence="1">
    <location>
        <begin position="200"/>
        <end position="350"/>
    </location>
</feature>
<sequence>MTNTEQAPVRIVQWTTGKVATQAIKAILERPNMDLVGLYAFSANKVGQDVGDLCGLGRKIGVLATSDIDELLALKPDCVAYMPLHPNVDHMEKILRAGVNIATTASFLTGRGYGEEARSRLEAAAQAGNASLFGSGINPGWIDAVVATASSLSRDVNLVRVTESFNIGMWSEDANQNELGWGRPAGDTGHAAAIEKATLPFGDAVEAIAKMFKFKLDDIRCDVEFAHATEDADVPGRDVRKGTVAGILARWRGIADGHPVIELNAQWTVAQDIEPAWQIFDSYQIEILGNPNVKLQAQVLPEDMSLPMDELLATGHIITASPVVNAIPSVVAARPGIVTYADLKPVTSVIVPKAIAIPPLPLQELDAIDESSVIGGGVPTLESVAGSWAVSIKGPTGAQETRLDLRVENGVLVGEQSAAGDIAPVSDVCLEGNQLSWVNVVTKPLKMKVRFNGIVDGNKIAGKVKPGIIGKFPFVANKL</sequence>
<organism evidence="2 3">
    <name type="scientific">Zhongshania aquimaris</name>
    <dbReference type="NCBI Taxonomy" id="2857107"/>
    <lineage>
        <taxon>Bacteria</taxon>
        <taxon>Pseudomonadati</taxon>
        <taxon>Pseudomonadota</taxon>
        <taxon>Gammaproteobacteria</taxon>
        <taxon>Cellvibrionales</taxon>
        <taxon>Spongiibacteraceae</taxon>
        <taxon>Zhongshania</taxon>
    </lineage>
</organism>
<evidence type="ECO:0000313" key="3">
    <source>
        <dbReference type="Proteomes" id="UP001166291"/>
    </source>
</evidence>
<comment type="caution">
    <text evidence="2">The sequence shown here is derived from an EMBL/GenBank/DDBJ whole genome shotgun (WGS) entry which is preliminary data.</text>
</comment>